<dbReference type="SMART" id="SM00248">
    <property type="entry name" value="ANK"/>
    <property type="match status" value="3"/>
</dbReference>
<protein>
    <submittedName>
        <fullName evidence="4">Cyclin-dependent kinase inhibitor 2C (p18, inhibits CDK4)</fullName>
    </submittedName>
</protein>
<reference evidence="4" key="1">
    <citation type="submission" date="2025-08" db="UniProtKB">
        <authorList>
            <consortium name="Ensembl"/>
        </authorList>
    </citation>
    <scope>IDENTIFICATION</scope>
</reference>
<dbReference type="InterPro" id="IPR002110">
    <property type="entry name" value="Ankyrin_rpt"/>
</dbReference>
<dbReference type="PROSITE" id="PS50297">
    <property type="entry name" value="ANK_REP_REGION"/>
    <property type="match status" value="2"/>
</dbReference>
<evidence type="ECO:0000313" key="5">
    <source>
        <dbReference type="Proteomes" id="UP000694523"/>
    </source>
</evidence>
<evidence type="ECO:0000256" key="2">
    <source>
        <dbReference type="ARBA" id="ARBA00023043"/>
    </source>
</evidence>
<sequence length="168" mass="18101">MTPQSLQEGLCNASARGNLSEVLLYVEKGAAINEPNKYGRTALQVVMLGNAGLVDELLRLGANPDARDPIHGITIIHDAAREGYEESVRVLLAHGVDVNVTDDRGNLPLHLAAIKGHLSVVRLLMEKTALPQSANGMGHTALQLAQMNMRETTACFIQEYIDAVGHNN</sequence>
<dbReference type="GO" id="GO:0005634">
    <property type="term" value="C:nucleus"/>
    <property type="evidence" value="ECO:0007669"/>
    <property type="project" value="TreeGrafter"/>
</dbReference>
<dbReference type="PANTHER" id="PTHR24201">
    <property type="entry name" value="ANK_REP_REGION DOMAIN-CONTAINING PROTEIN"/>
    <property type="match status" value="1"/>
</dbReference>
<dbReference type="Gene3D" id="1.25.40.20">
    <property type="entry name" value="Ankyrin repeat-containing domain"/>
    <property type="match status" value="1"/>
</dbReference>
<dbReference type="InterPro" id="IPR050776">
    <property type="entry name" value="Ank_Repeat/CDKN_Inhibitor"/>
</dbReference>
<dbReference type="Pfam" id="PF00023">
    <property type="entry name" value="Ank"/>
    <property type="match status" value="1"/>
</dbReference>
<evidence type="ECO:0000256" key="1">
    <source>
        <dbReference type="ARBA" id="ARBA00022737"/>
    </source>
</evidence>
<dbReference type="Pfam" id="PF12796">
    <property type="entry name" value="Ank_2"/>
    <property type="match status" value="1"/>
</dbReference>
<dbReference type="PANTHER" id="PTHR24201:SF14">
    <property type="entry name" value="CYCLIN-DEPENDENT KINASE 4 INHIBITOR C-LIKE"/>
    <property type="match status" value="1"/>
</dbReference>
<dbReference type="InterPro" id="IPR036770">
    <property type="entry name" value="Ankyrin_rpt-contain_sf"/>
</dbReference>
<dbReference type="Proteomes" id="UP000694523">
    <property type="component" value="Unplaced"/>
</dbReference>
<dbReference type="AlphaFoldDB" id="A0A8C6SBB2"/>
<dbReference type="Ensembl" id="ENSNMLT00000003301.1">
    <property type="protein sequence ID" value="ENSNMLP00000002865.1"/>
    <property type="gene ID" value="ENSNMLG00000002089.1"/>
</dbReference>
<keyword evidence="5" id="KW-1185">Reference proteome</keyword>
<accession>A0A8C6SBB2</accession>
<organism evidence="4 5">
    <name type="scientific">Neogobius melanostomus</name>
    <name type="common">round goby</name>
    <dbReference type="NCBI Taxonomy" id="47308"/>
    <lineage>
        <taxon>Eukaryota</taxon>
        <taxon>Metazoa</taxon>
        <taxon>Chordata</taxon>
        <taxon>Craniata</taxon>
        <taxon>Vertebrata</taxon>
        <taxon>Euteleostomi</taxon>
        <taxon>Actinopterygii</taxon>
        <taxon>Neopterygii</taxon>
        <taxon>Teleostei</taxon>
        <taxon>Neoteleostei</taxon>
        <taxon>Acanthomorphata</taxon>
        <taxon>Gobiaria</taxon>
        <taxon>Gobiiformes</taxon>
        <taxon>Gobioidei</taxon>
        <taxon>Gobiidae</taxon>
        <taxon>Benthophilinae</taxon>
        <taxon>Neogobiini</taxon>
        <taxon>Neogobius</taxon>
    </lineage>
</organism>
<name>A0A8C6SBB2_9GOBI</name>
<reference evidence="4" key="2">
    <citation type="submission" date="2025-09" db="UniProtKB">
        <authorList>
            <consortium name="Ensembl"/>
        </authorList>
    </citation>
    <scope>IDENTIFICATION</scope>
</reference>
<dbReference type="SUPFAM" id="SSF48403">
    <property type="entry name" value="Ankyrin repeat"/>
    <property type="match status" value="1"/>
</dbReference>
<proteinExistence type="predicted"/>
<feature type="repeat" description="ANK" evidence="3">
    <location>
        <begin position="71"/>
        <end position="103"/>
    </location>
</feature>
<keyword evidence="1" id="KW-0677">Repeat</keyword>
<dbReference type="PROSITE" id="PS50088">
    <property type="entry name" value="ANK_REPEAT"/>
    <property type="match status" value="2"/>
</dbReference>
<feature type="repeat" description="ANK" evidence="3">
    <location>
        <begin position="104"/>
        <end position="136"/>
    </location>
</feature>
<evidence type="ECO:0000313" key="4">
    <source>
        <dbReference type="Ensembl" id="ENSNMLP00000002865.1"/>
    </source>
</evidence>
<keyword evidence="2 3" id="KW-0040">ANK repeat</keyword>
<evidence type="ECO:0000256" key="3">
    <source>
        <dbReference type="PROSITE-ProRule" id="PRU00023"/>
    </source>
</evidence>